<evidence type="ECO:0000313" key="1">
    <source>
        <dbReference type="EMBL" id="MDT9610127.1"/>
    </source>
</evidence>
<reference evidence="1" key="1">
    <citation type="submission" date="2023-08" db="EMBL/GenBank/DDBJ databases">
        <title>Lactobacillus from the Female Urinary Tract.</title>
        <authorList>
            <person name="Stegman N."/>
            <person name="Jackson B."/>
            <person name="Steiling M."/>
            <person name="Sedano C."/>
            <person name="Wolfe A."/>
            <person name="Putonti C."/>
        </authorList>
    </citation>
    <scope>NUCLEOTIDE SEQUENCE</scope>
    <source>
        <strain evidence="1">UMB5661</strain>
    </source>
</reference>
<evidence type="ECO:0000313" key="2">
    <source>
        <dbReference type="Proteomes" id="UP001253287"/>
    </source>
</evidence>
<dbReference type="RefSeq" id="WP_118992401.1">
    <property type="nucleotide sequence ID" value="NZ_JAKHMI010000007.1"/>
</dbReference>
<protein>
    <submittedName>
        <fullName evidence="1">Uncharacterized protein</fullName>
    </submittedName>
</protein>
<comment type="caution">
    <text evidence="1">The sequence shown here is derived from an EMBL/GenBank/DDBJ whole genome shotgun (WGS) entry which is preliminary data.</text>
</comment>
<accession>A0AAW8WN82</accession>
<dbReference type="Proteomes" id="UP001253287">
    <property type="component" value="Unassembled WGS sequence"/>
</dbReference>
<name>A0AAW8WN82_9LACO</name>
<gene>
    <name evidence="1" type="ORF">RON39_08375</name>
</gene>
<organism evidence="1 2">
    <name type="scientific">Lactobacillus crispatus</name>
    <dbReference type="NCBI Taxonomy" id="47770"/>
    <lineage>
        <taxon>Bacteria</taxon>
        <taxon>Bacillati</taxon>
        <taxon>Bacillota</taxon>
        <taxon>Bacilli</taxon>
        <taxon>Lactobacillales</taxon>
        <taxon>Lactobacillaceae</taxon>
        <taxon>Lactobacillus</taxon>
    </lineage>
</organism>
<dbReference type="EMBL" id="JAVTXN010000046">
    <property type="protein sequence ID" value="MDT9610127.1"/>
    <property type="molecule type" value="Genomic_DNA"/>
</dbReference>
<proteinExistence type="predicted"/>
<sequence>MSDLFDILHQAKQDMKDSFVGTCEAIDEEAKSFRARHSTSNHNSTNDYSVHTEKEEIHDSLFTKDVIHSSPKALISILNAINDICTNYVPVSCNWDWQDITKDSRVPKLAFYLTAPYKLQLKLKVDSAPYFINPDSTAIEQSILKALAKEIVSQVGYLQEQEAHNENFVQLHDIQTNDQLRKLHYDEDSLIKVAQLFSLVEQYPEAKENLKGALNEKIEMATISQVEEQEVIQYYNSCLKHYDMAKFYPSHVTYFDEHGLNRILFIQLRFAKKNGLINFTVNLFEKQIMNGKGNAAMLKALKDQIDHFDMNAMLNEIKAQKPTIFDKDKYSEILKAEMTYFKQISAEIKAQLI</sequence>
<dbReference type="AlphaFoldDB" id="A0AAW8WN82"/>